<dbReference type="RefSeq" id="WP_307409259.1">
    <property type="nucleotide sequence ID" value="NZ_JAUSUR010000005.1"/>
</dbReference>
<name>A0ABU0E5C7_9FIRM</name>
<dbReference type="PROSITE" id="PS51257">
    <property type="entry name" value="PROKAR_LIPOPROTEIN"/>
    <property type="match status" value="1"/>
</dbReference>
<sequence length="314" mass="36177">MKRINIILCFLVLIVMSGCSAIFDVEIKTTEKETEISDVEDRGNTCELIGKEKIEIIKLEKETLELSEEIEPDVIYTFYFNYQIEKTVETKLNANNELYTYEHGIYSEVDVEVYDGQGTRIQTISYEVNIYADEAIFRTAVIDDIQIVDFNFDGYPDILSKKEIGGNKGNFSCIGWIYQPETGLFIEANISDIVNMSIDNEHGILRSENNSGGIYSFYIYKFQNDKFELTNQLVLTHLRDKEVDIETLDYNYIELAQEVIKVEVTENSNGTMQDVFPLKSDTPEGRQQIIDYLYSEHSLWVNDKGYIGPFKASE</sequence>
<keyword evidence="2" id="KW-1185">Reference proteome</keyword>
<dbReference type="NCBIfam" id="NF047539">
    <property type="entry name" value="XAC2610_fam"/>
    <property type="match status" value="1"/>
</dbReference>
<dbReference type="EMBL" id="JAUSUR010000005">
    <property type="protein sequence ID" value="MDQ0362021.1"/>
    <property type="molecule type" value="Genomic_DNA"/>
</dbReference>
<dbReference type="Proteomes" id="UP001230220">
    <property type="component" value="Unassembled WGS sequence"/>
</dbReference>
<gene>
    <name evidence="1" type="ORF">J2S15_002774</name>
</gene>
<evidence type="ECO:0000313" key="2">
    <source>
        <dbReference type="Proteomes" id="UP001230220"/>
    </source>
</evidence>
<evidence type="ECO:0000313" key="1">
    <source>
        <dbReference type="EMBL" id="MDQ0362021.1"/>
    </source>
</evidence>
<protein>
    <submittedName>
        <fullName evidence="1">Uncharacterized protein</fullName>
    </submittedName>
</protein>
<proteinExistence type="predicted"/>
<dbReference type="InterPro" id="IPR058087">
    <property type="entry name" value="XAC2610_dom"/>
</dbReference>
<reference evidence="1 2" key="1">
    <citation type="submission" date="2023-07" db="EMBL/GenBank/DDBJ databases">
        <title>Genomic Encyclopedia of Type Strains, Phase IV (KMG-IV): sequencing the most valuable type-strain genomes for metagenomic binning, comparative biology and taxonomic classification.</title>
        <authorList>
            <person name="Goeker M."/>
        </authorList>
    </citation>
    <scope>NUCLEOTIDE SEQUENCE [LARGE SCALE GENOMIC DNA]</scope>
    <source>
        <strain evidence="1 2">DSM 16784</strain>
    </source>
</reference>
<accession>A0ABU0E5C7</accession>
<comment type="caution">
    <text evidence="1">The sequence shown here is derived from an EMBL/GenBank/DDBJ whole genome shotgun (WGS) entry which is preliminary data.</text>
</comment>
<organism evidence="1 2">
    <name type="scientific">Breznakia pachnodae</name>
    <dbReference type="NCBI Taxonomy" id="265178"/>
    <lineage>
        <taxon>Bacteria</taxon>
        <taxon>Bacillati</taxon>
        <taxon>Bacillota</taxon>
        <taxon>Erysipelotrichia</taxon>
        <taxon>Erysipelotrichales</taxon>
        <taxon>Erysipelotrichaceae</taxon>
        <taxon>Breznakia</taxon>
    </lineage>
</organism>